<dbReference type="Proteomes" id="UP001194468">
    <property type="component" value="Unassembled WGS sequence"/>
</dbReference>
<accession>A0AAD4C6A7</accession>
<evidence type="ECO:0000313" key="3">
    <source>
        <dbReference type="Proteomes" id="UP001194468"/>
    </source>
</evidence>
<proteinExistence type="predicted"/>
<organism evidence="2 3">
    <name type="scientific">Boletus edulis BED1</name>
    <dbReference type="NCBI Taxonomy" id="1328754"/>
    <lineage>
        <taxon>Eukaryota</taxon>
        <taxon>Fungi</taxon>
        <taxon>Dikarya</taxon>
        <taxon>Basidiomycota</taxon>
        <taxon>Agaricomycotina</taxon>
        <taxon>Agaricomycetes</taxon>
        <taxon>Agaricomycetidae</taxon>
        <taxon>Boletales</taxon>
        <taxon>Boletineae</taxon>
        <taxon>Boletaceae</taxon>
        <taxon>Boletoideae</taxon>
        <taxon>Boletus</taxon>
    </lineage>
</organism>
<feature type="region of interest" description="Disordered" evidence="1">
    <location>
        <begin position="118"/>
        <end position="160"/>
    </location>
</feature>
<comment type="caution">
    <text evidence="2">The sequence shown here is derived from an EMBL/GenBank/DDBJ whole genome shotgun (WGS) entry which is preliminary data.</text>
</comment>
<evidence type="ECO:0000313" key="2">
    <source>
        <dbReference type="EMBL" id="KAF8449335.1"/>
    </source>
</evidence>
<dbReference type="EMBL" id="WHUW01000003">
    <property type="protein sequence ID" value="KAF8449335.1"/>
    <property type="molecule type" value="Genomic_DNA"/>
</dbReference>
<feature type="compositionally biased region" description="Basic residues" evidence="1">
    <location>
        <begin position="19"/>
        <end position="29"/>
    </location>
</feature>
<feature type="compositionally biased region" description="Basic and acidic residues" evidence="1">
    <location>
        <begin position="122"/>
        <end position="134"/>
    </location>
</feature>
<evidence type="ECO:0000256" key="1">
    <source>
        <dbReference type="SAM" id="MobiDB-lite"/>
    </source>
</evidence>
<reference evidence="2" key="1">
    <citation type="submission" date="2019-10" db="EMBL/GenBank/DDBJ databases">
        <authorList>
            <consortium name="DOE Joint Genome Institute"/>
            <person name="Kuo A."/>
            <person name="Miyauchi S."/>
            <person name="Kiss E."/>
            <person name="Drula E."/>
            <person name="Kohler A."/>
            <person name="Sanchez-Garcia M."/>
            <person name="Andreopoulos B."/>
            <person name="Barry K.W."/>
            <person name="Bonito G."/>
            <person name="Buee M."/>
            <person name="Carver A."/>
            <person name="Chen C."/>
            <person name="Cichocki N."/>
            <person name="Clum A."/>
            <person name="Culley D."/>
            <person name="Crous P.W."/>
            <person name="Fauchery L."/>
            <person name="Girlanda M."/>
            <person name="Hayes R."/>
            <person name="Keri Z."/>
            <person name="LaButti K."/>
            <person name="Lipzen A."/>
            <person name="Lombard V."/>
            <person name="Magnuson J."/>
            <person name="Maillard F."/>
            <person name="Morin E."/>
            <person name="Murat C."/>
            <person name="Nolan M."/>
            <person name="Ohm R."/>
            <person name="Pangilinan J."/>
            <person name="Pereira M."/>
            <person name="Perotto S."/>
            <person name="Peter M."/>
            <person name="Riley R."/>
            <person name="Sitrit Y."/>
            <person name="Stielow B."/>
            <person name="Szollosi G."/>
            <person name="Zifcakova L."/>
            <person name="Stursova M."/>
            <person name="Spatafora J.W."/>
            <person name="Tedersoo L."/>
            <person name="Vaario L.-M."/>
            <person name="Yamada A."/>
            <person name="Yan M."/>
            <person name="Wang P."/>
            <person name="Xu J."/>
            <person name="Bruns T."/>
            <person name="Baldrian P."/>
            <person name="Vilgalys R."/>
            <person name="Henrissat B."/>
            <person name="Grigoriev I.V."/>
            <person name="Hibbett D."/>
            <person name="Nagy L.G."/>
            <person name="Martin F.M."/>
        </authorList>
    </citation>
    <scope>NUCLEOTIDE SEQUENCE</scope>
    <source>
        <strain evidence="2">BED1</strain>
    </source>
</reference>
<sequence>MHHQGSSPTFDASEFPPLRRLKPLPKRRRTSDVAAQVSEPDDLIQPMADLLGGAESLAEELIARADSLSSSVALQSYYSSVLGGGDITQGDVLDENLSGSFSQTFDLSTVYQRFAEGLGSGKQDEDHSEGDYTDHLQQPGNTKKRKVPANMSGTVNGREASLPLSVEEEMGDNVLSTGRSDQDLDTLAALPSSAAQLQRKGKMSPSTLAGLQHKELLKHRKRQLAAVLGALSLGDALALDQALSTHLPFVSTLFSSDSTLPKLRLSRRRGPRLARAARAQVSASRAIQKSVSFPAVPFTFTFPNATSDRLIATKEEVLALRSRFEAELARQAGRAAKAAAKAKQAALAASKASRSKRSGKLQPSLPGGDQSVDPSDLSPSGKSRGSKKKKRNALAIASNPHHRNNYVPSRLASSGHVNPVQASLNAQNSLELPPRRRKKEIATPKTQIVNPADEWICPRCEYSLFYGDGTDYRRAIRDRKQILRRRRRAQERAAGGLGSSKNPAKPVTDEEDDDDDDQMGIRSGGGMGRASEWGEGTDSRQPKGQEQLQFG</sequence>
<feature type="region of interest" description="Disordered" evidence="1">
    <location>
        <begin position="347"/>
        <end position="416"/>
    </location>
</feature>
<protein>
    <submittedName>
        <fullName evidence="2">Uncharacterized protein</fullName>
    </submittedName>
</protein>
<feature type="compositionally biased region" description="Acidic residues" evidence="1">
    <location>
        <begin position="509"/>
        <end position="518"/>
    </location>
</feature>
<name>A0AAD4C6A7_BOLED</name>
<feature type="region of interest" description="Disordered" evidence="1">
    <location>
        <begin position="485"/>
        <end position="551"/>
    </location>
</feature>
<feature type="region of interest" description="Disordered" evidence="1">
    <location>
        <begin position="1"/>
        <end position="40"/>
    </location>
</feature>
<keyword evidence="3" id="KW-1185">Reference proteome</keyword>
<dbReference type="AlphaFoldDB" id="A0AAD4C6A7"/>
<gene>
    <name evidence="2" type="ORF">L210DRAFT_3609648</name>
</gene>
<feature type="compositionally biased region" description="Polar residues" evidence="1">
    <location>
        <begin position="1"/>
        <end position="10"/>
    </location>
</feature>
<reference evidence="2" key="2">
    <citation type="journal article" date="2020" name="Nat. Commun.">
        <title>Large-scale genome sequencing of mycorrhizal fungi provides insights into the early evolution of symbiotic traits.</title>
        <authorList>
            <person name="Miyauchi S."/>
            <person name="Kiss E."/>
            <person name="Kuo A."/>
            <person name="Drula E."/>
            <person name="Kohler A."/>
            <person name="Sanchez-Garcia M."/>
            <person name="Morin E."/>
            <person name="Andreopoulos B."/>
            <person name="Barry K.W."/>
            <person name="Bonito G."/>
            <person name="Buee M."/>
            <person name="Carver A."/>
            <person name="Chen C."/>
            <person name="Cichocki N."/>
            <person name="Clum A."/>
            <person name="Culley D."/>
            <person name="Crous P.W."/>
            <person name="Fauchery L."/>
            <person name="Girlanda M."/>
            <person name="Hayes R.D."/>
            <person name="Keri Z."/>
            <person name="LaButti K."/>
            <person name="Lipzen A."/>
            <person name="Lombard V."/>
            <person name="Magnuson J."/>
            <person name="Maillard F."/>
            <person name="Murat C."/>
            <person name="Nolan M."/>
            <person name="Ohm R.A."/>
            <person name="Pangilinan J."/>
            <person name="Pereira M.F."/>
            <person name="Perotto S."/>
            <person name="Peter M."/>
            <person name="Pfister S."/>
            <person name="Riley R."/>
            <person name="Sitrit Y."/>
            <person name="Stielow J.B."/>
            <person name="Szollosi G."/>
            <person name="Zifcakova L."/>
            <person name="Stursova M."/>
            <person name="Spatafora J.W."/>
            <person name="Tedersoo L."/>
            <person name="Vaario L.M."/>
            <person name="Yamada A."/>
            <person name="Yan M."/>
            <person name="Wang P."/>
            <person name="Xu J."/>
            <person name="Bruns T."/>
            <person name="Baldrian P."/>
            <person name="Vilgalys R."/>
            <person name="Dunand C."/>
            <person name="Henrissat B."/>
            <person name="Grigoriev I.V."/>
            <person name="Hibbett D."/>
            <person name="Nagy L.G."/>
            <person name="Martin F.M."/>
        </authorList>
    </citation>
    <scope>NUCLEOTIDE SEQUENCE</scope>
    <source>
        <strain evidence="2">BED1</strain>
    </source>
</reference>